<accession>A0ABN8PTY9</accession>
<dbReference type="CDD" id="cd01450">
    <property type="entry name" value="vWFA_subfamily_ECM"/>
    <property type="match status" value="1"/>
</dbReference>
<gene>
    <name evidence="2" type="ORF">PLOB_00046747</name>
</gene>
<protein>
    <recommendedName>
        <fullName evidence="1">VWFA domain-containing protein</fullName>
    </recommendedName>
</protein>
<dbReference type="PRINTS" id="PR00453">
    <property type="entry name" value="VWFADOMAIN"/>
</dbReference>
<dbReference type="PANTHER" id="PTHR24020">
    <property type="entry name" value="COLLAGEN ALPHA"/>
    <property type="match status" value="1"/>
</dbReference>
<dbReference type="EMBL" id="CALNXK010000084">
    <property type="protein sequence ID" value="CAH3148643.1"/>
    <property type="molecule type" value="Genomic_DNA"/>
</dbReference>
<dbReference type="SMART" id="SM00327">
    <property type="entry name" value="VWA"/>
    <property type="match status" value="1"/>
</dbReference>
<evidence type="ECO:0000313" key="3">
    <source>
        <dbReference type="Proteomes" id="UP001159405"/>
    </source>
</evidence>
<evidence type="ECO:0000259" key="1">
    <source>
        <dbReference type="PROSITE" id="PS50234"/>
    </source>
</evidence>
<feature type="domain" description="VWFA" evidence="1">
    <location>
        <begin position="11"/>
        <end position="180"/>
    </location>
</feature>
<dbReference type="PANTHER" id="PTHR24020:SF20">
    <property type="entry name" value="PH DOMAIN-CONTAINING PROTEIN"/>
    <property type="match status" value="1"/>
</dbReference>
<dbReference type="Proteomes" id="UP001159405">
    <property type="component" value="Unassembled WGS sequence"/>
</dbReference>
<proteinExistence type="predicted"/>
<dbReference type="InterPro" id="IPR036465">
    <property type="entry name" value="vWFA_dom_sf"/>
</dbReference>
<dbReference type="SUPFAM" id="SSF53300">
    <property type="entry name" value="vWA-like"/>
    <property type="match status" value="1"/>
</dbReference>
<evidence type="ECO:0000313" key="2">
    <source>
        <dbReference type="EMBL" id="CAH3148643.1"/>
    </source>
</evidence>
<sequence length="180" mass="19318">MSTPITDIDADIIFIIDSSSDVTPENYVREKSLVKDMARYLNVSTGGSRAALITYGNKPTLVFKFGDYGSLPSLDNAVDRAQFVGGGRRLDLALEDAGLLLSEASPFKAKWVILLTSGAHSTAPDVKSMLDASKTKLRETGTKTFVVAIGSDYDNTELLAGVETAEDIFSVVSFDGLARQ</sequence>
<reference evidence="2 3" key="1">
    <citation type="submission" date="2022-05" db="EMBL/GenBank/DDBJ databases">
        <authorList>
            <consortium name="Genoscope - CEA"/>
            <person name="William W."/>
        </authorList>
    </citation>
    <scope>NUCLEOTIDE SEQUENCE [LARGE SCALE GENOMIC DNA]</scope>
</reference>
<organism evidence="2 3">
    <name type="scientific">Porites lobata</name>
    <dbReference type="NCBI Taxonomy" id="104759"/>
    <lineage>
        <taxon>Eukaryota</taxon>
        <taxon>Metazoa</taxon>
        <taxon>Cnidaria</taxon>
        <taxon>Anthozoa</taxon>
        <taxon>Hexacorallia</taxon>
        <taxon>Scleractinia</taxon>
        <taxon>Fungiina</taxon>
        <taxon>Poritidae</taxon>
        <taxon>Porites</taxon>
    </lineage>
</organism>
<keyword evidence="3" id="KW-1185">Reference proteome</keyword>
<dbReference type="Gene3D" id="3.40.50.410">
    <property type="entry name" value="von Willebrand factor, type A domain"/>
    <property type="match status" value="1"/>
</dbReference>
<comment type="caution">
    <text evidence="2">The sequence shown here is derived from an EMBL/GenBank/DDBJ whole genome shotgun (WGS) entry which is preliminary data.</text>
</comment>
<dbReference type="InterPro" id="IPR050525">
    <property type="entry name" value="ECM_Assembly_Org"/>
</dbReference>
<dbReference type="PROSITE" id="PS50234">
    <property type="entry name" value="VWFA"/>
    <property type="match status" value="1"/>
</dbReference>
<name>A0ABN8PTY9_9CNID</name>
<dbReference type="Pfam" id="PF00092">
    <property type="entry name" value="VWA"/>
    <property type="match status" value="1"/>
</dbReference>
<dbReference type="InterPro" id="IPR002035">
    <property type="entry name" value="VWF_A"/>
</dbReference>
<feature type="non-terminal residue" evidence="2">
    <location>
        <position position="180"/>
    </location>
</feature>